<gene>
    <name evidence="2" type="ORF">SAMN05216389_11188</name>
</gene>
<keyword evidence="1" id="KW-0812">Transmembrane</keyword>
<keyword evidence="1" id="KW-0472">Membrane</keyword>
<keyword evidence="3" id="KW-1185">Reference proteome</keyword>
<evidence type="ECO:0000313" key="2">
    <source>
        <dbReference type="EMBL" id="SET43886.1"/>
    </source>
</evidence>
<organism evidence="2 3">
    <name type="scientific">Oceanobacillus limi</name>
    <dbReference type="NCBI Taxonomy" id="930131"/>
    <lineage>
        <taxon>Bacteria</taxon>
        <taxon>Bacillati</taxon>
        <taxon>Bacillota</taxon>
        <taxon>Bacilli</taxon>
        <taxon>Bacillales</taxon>
        <taxon>Bacillaceae</taxon>
        <taxon>Oceanobacillus</taxon>
    </lineage>
</organism>
<accession>A0A1I0EHF3</accession>
<evidence type="ECO:0000313" key="3">
    <source>
        <dbReference type="Proteomes" id="UP000198618"/>
    </source>
</evidence>
<sequence length="149" mass="18052">MDRMKNKRWIFAVIFLFIFLVIVLLINQWSTTTYEEVINNLFSEDEDISEIYILYLNTVNNEEKEMRLTNNDEITKLIEQPLKIKFKRKRELFNSIYFMIIKTNKTRYTINIQDNNHLNIDGKYYEILGRNKLIDVIESNGVKWEQTDL</sequence>
<protein>
    <submittedName>
        <fullName evidence="2">Uncharacterized protein</fullName>
    </submittedName>
</protein>
<name>A0A1I0EHF3_9BACI</name>
<dbReference type="AlphaFoldDB" id="A0A1I0EHF3"/>
<proteinExistence type="predicted"/>
<dbReference type="EMBL" id="FOHE01000011">
    <property type="protein sequence ID" value="SET43886.1"/>
    <property type="molecule type" value="Genomic_DNA"/>
</dbReference>
<reference evidence="2 3" key="1">
    <citation type="submission" date="2016-10" db="EMBL/GenBank/DDBJ databases">
        <authorList>
            <person name="de Groot N.N."/>
        </authorList>
    </citation>
    <scope>NUCLEOTIDE SEQUENCE [LARGE SCALE GENOMIC DNA]</scope>
    <source>
        <strain evidence="2 3">IBRC-M 10780</strain>
    </source>
</reference>
<feature type="transmembrane region" description="Helical" evidence="1">
    <location>
        <begin position="9"/>
        <end position="29"/>
    </location>
</feature>
<keyword evidence="1" id="KW-1133">Transmembrane helix</keyword>
<evidence type="ECO:0000256" key="1">
    <source>
        <dbReference type="SAM" id="Phobius"/>
    </source>
</evidence>
<dbReference type="Proteomes" id="UP000198618">
    <property type="component" value="Unassembled WGS sequence"/>
</dbReference>